<dbReference type="InterPro" id="IPR036938">
    <property type="entry name" value="PAP2/HPO_sf"/>
</dbReference>
<evidence type="ECO:0000256" key="1">
    <source>
        <dbReference type="SAM" id="Phobius"/>
    </source>
</evidence>
<feature type="transmembrane region" description="Helical" evidence="1">
    <location>
        <begin position="20"/>
        <end position="41"/>
    </location>
</feature>
<dbReference type="SUPFAM" id="SSF48317">
    <property type="entry name" value="Acid phosphatase/Vanadium-dependent haloperoxidase"/>
    <property type="match status" value="1"/>
</dbReference>
<proteinExistence type="predicted"/>
<dbReference type="RefSeq" id="WP_210311622.1">
    <property type="nucleotide sequence ID" value="NZ_BMHH01000003.1"/>
</dbReference>
<comment type="caution">
    <text evidence="3">The sequence shown here is derived from an EMBL/GenBank/DDBJ whole genome shotgun (WGS) entry which is preliminary data.</text>
</comment>
<dbReference type="Gene3D" id="1.20.144.10">
    <property type="entry name" value="Phosphatidic acid phosphatase type 2/haloperoxidase"/>
    <property type="match status" value="1"/>
</dbReference>
<keyword evidence="1" id="KW-1133">Transmembrane helix</keyword>
<evidence type="ECO:0000313" key="4">
    <source>
        <dbReference type="Proteomes" id="UP000646478"/>
    </source>
</evidence>
<dbReference type="Proteomes" id="UP000646478">
    <property type="component" value="Unassembled WGS sequence"/>
</dbReference>
<feature type="transmembrane region" description="Helical" evidence="1">
    <location>
        <begin position="103"/>
        <end position="121"/>
    </location>
</feature>
<dbReference type="Pfam" id="PF01569">
    <property type="entry name" value="PAP2"/>
    <property type="match status" value="1"/>
</dbReference>
<protein>
    <recommendedName>
        <fullName evidence="2">Phosphatidic acid phosphatase type 2/haloperoxidase domain-containing protein</fullName>
    </recommendedName>
</protein>
<dbReference type="InterPro" id="IPR000326">
    <property type="entry name" value="PAP2/HPO"/>
</dbReference>
<dbReference type="AlphaFoldDB" id="A0A916WBN9"/>
<sequence>MRETTSRLYDRRHWNEAAPVTAWLGLILLAVSFVFIIFPGLDLAVTRLVADEVMFPLADSPFLKALRDFNRAVPYWLLPLMVVILVACALSPRRMEFLAPHKALFVISSFAVGPGLLVQAGKSFIGRSRPTGIVEFGGAAEFSPVWQFAGFCSRSCSFPSGEAALAAAALSVLVFVPVALRRSVGMVLTPILLVVALNRVLFGAHFLSDVLIAWFGTLWAMAWLWSRIAPDAGRIDGVIRRTGLPVRRALFGQRAN</sequence>
<feature type="transmembrane region" description="Helical" evidence="1">
    <location>
        <begin position="73"/>
        <end position="91"/>
    </location>
</feature>
<evidence type="ECO:0000259" key="2">
    <source>
        <dbReference type="Pfam" id="PF01569"/>
    </source>
</evidence>
<keyword evidence="1" id="KW-0812">Transmembrane</keyword>
<dbReference type="EMBL" id="BMHH01000003">
    <property type="protein sequence ID" value="GGA83546.1"/>
    <property type="molecule type" value="Genomic_DNA"/>
</dbReference>
<gene>
    <name evidence="3" type="ORF">GCM10011491_08760</name>
</gene>
<reference evidence="3" key="1">
    <citation type="journal article" date="2014" name="Int. J. Syst. Evol. Microbiol.">
        <title>Complete genome sequence of Corynebacterium casei LMG S-19264T (=DSM 44701T), isolated from a smear-ripened cheese.</title>
        <authorList>
            <consortium name="US DOE Joint Genome Institute (JGI-PGF)"/>
            <person name="Walter F."/>
            <person name="Albersmeier A."/>
            <person name="Kalinowski J."/>
            <person name="Ruckert C."/>
        </authorList>
    </citation>
    <scope>NUCLEOTIDE SEQUENCE</scope>
    <source>
        <strain evidence="3">CGMCC 1.15082</strain>
    </source>
</reference>
<name>A0A916WBN9_9HYPH</name>
<feature type="domain" description="Phosphatidic acid phosphatase type 2/haloperoxidase" evidence="2">
    <location>
        <begin position="109"/>
        <end position="225"/>
    </location>
</feature>
<feature type="transmembrane region" description="Helical" evidence="1">
    <location>
        <begin position="163"/>
        <end position="180"/>
    </location>
</feature>
<organism evidence="3 4">
    <name type="scientific">Brucella endophytica</name>
    <dbReference type="NCBI Taxonomy" id="1963359"/>
    <lineage>
        <taxon>Bacteria</taxon>
        <taxon>Pseudomonadati</taxon>
        <taxon>Pseudomonadota</taxon>
        <taxon>Alphaproteobacteria</taxon>
        <taxon>Hyphomicrobiales</taxon>
        <taxon>Brucellaceae</taxon>
        <taxon>Brucella/Ochrobactrum group</taxon>
        <taxon>Brucella</taxon>
    </lineage>
</organism>
<reference evidence="3" key="2">
    <citation type="submission" date="2020-09" db="EMBL/GenBank/DDBJ databases">
        <authorList>
            <person name="Sun Q."/>
            <person name="Zhou Y."/>
        </authorList>
    </citation>
    <scope>NUCLEOTIDE SEQUENCE</scope>
    <source>
        <strain evidence="3">CGMCC 1.15082</strain>
    </source>
</reference>
<accession>A0A916WBN9</accession>
<feature type="transmembrane region" description="Helical" evidence="1">
    <location>
        <begin position="212"/>
        <end position="230"/>
    </location>
</feature>
<keyword evidence="4" id="KW-1185">Reference proteome</keyword>
<evidence type="ECO:0000313" key="3">
    <source>
        <dbReference type="EMBL" id="GGA83546.1"/>
    </source>
</evidence>
<keyword evidence="1" id="KW-0472">Membrane</keyword>